<dbReference type="PROSITE" id="PS01124">
    <property type="entry name" value="HTH_ARAC_FAMILY_2"/>
    <property type="match status" value="1"/>
</dbReference>
<dbReference type="PANTHER" id="PTHR43280">
    <property type="entry name" value="ARAC-FAMILY TRANSCRIPTIONAL REGULATOR"/>
    <property type="match status" value="1"/>
</dbReference>
<dbReference type="GO" id="GO:0003700">
    <property type="term" value="F:DNA-binding transcription factor activity"/>
    <property type="evidence" value="ECO:0007669"/>
    <property type="project" value="InterPro"/>
</dbReference>
<dbReference type="RefSeq" id="WP_090772471.1">
    <property type="nucleotide sequence ID" value="NZ_FMZH01000014.1"/>
</dbReference>
<dbReference type="Pfam" id="PF12833">
    <property type="entry name" value="HTH_18"/>
    <property type="match status" value="1"/>
</dbReference>
<accession>A0A1G7B8M5</accession>
<proteinExistence type="predicted"/>
<evidence type="ECO:0000256" key="1">
    <source>
        <dbReference type="ARBA" id="ARBA00023015"/>
    </source>
</evidence>
<evidence type="ECO:0000313" key="5">
    <source>
        <dbReference type="EMBL" id="SDE23391.1"/>
    </source>
</evidence>
<gene>
    <name evidence="5" type="ORF">SAMN04488024_11480</name>
</gene>
<keyword evidence="2 5" id="KW-0238">DNA-binding</keyword>
<keyword evidence="6" id="KW-1185">Reference proteome</keyword>
<dbReference type="AlphaFoldDB" id="A0A1G7B8M5"/>
<dbReference type="SMART" id="SM00342">
    <property type="entry name" value="HTH_ARAC"/>
    <property type="match status" value="1"/>
</dbReference>
<reference evidence="6" key="1">
    <citation type="submission" date="2016-10" db="EMBL/GenBank/DDBJ databases">
        <authorList>
            <person name="Varghese N."/>
            <person name="Submissions S."/>
        </authorList>
    </citation>
    <scope>NUCLEOTIDE SEQUENCE [LARGE SCALE GENOMIC DNA]</scope>
    <source>
        <strain evidence="6">DSM 18609</strain>
    </source>
</reference>
<evidence type="ECO:0000259" key="4">
    <source>
        <dbReference type="PROSITE" id="PS01124"/>
    </source>
</evidence>
<dbReference type="SUPFAM" id="SSF46689">
    <property type="entry name" value="Homeodomain-like"/>
    <property type="match status" value="1"/>
</dbReference>
<protein>
    <submittedName>
        <fullName evidence="5">AraC-type DNA-binding protein</fullName>
    </submittedName>
</protein>
<dbReference type="EMBL" id="FMZH01000014">
    <property type="protein sequence ID" value="SDE23391.1"/>
    <property type="molecule type" value="Genomic_DNA"/>
</dbReference>
<keyword evidence="1" id="KW-0805">Transcription regulation</keyword>
<keyword evidence="3" id="KW-0804">Transcription</keyword>
<sequence>MGQLHPGKKLSSSGHADTLRGVELMVSIYNSASGNECPKSPFRSTDFGILMVKKGSLKIKINFVAHILNARDILCMLPDHIYEIPEEPDATVIFTHFNKSYLARKGIFFNIAETYKIFNGNELLKFSLSKAEYEQVLADMMALQNRLSISKHTRHIDDIIHNSFLSIVYDIFLLNEKQKKLPEAAINSKVELTNRFLSLVSERFKAEKRVIYYANCLHITPRHLSQVVKQVTGRSAGEHIDDFVIREAKLLLTGHVMNISEIAEELHFSNPSFFGKYFKKHAGLSPLSFKRDHNIAL</sequence>
<evidence type="ECO:0000256" key="2">
    <source>
        <dbReference type="ARBA" id="ARBA00023125"/>
    </source>
</evidence>
<name>A0A1G7B8M5_9SPHI</name>
<dbReference type="GO" id="GO:0043565">
    <property type="term" value="F:sequence-specific DNA binding"/>
    <property type="evidence" value="ECO:0007669"/>
    <property type="project" value="InterPro"/>
</dbReference>
<organism evidence="5 6">
    <name type="scientific">Pedobacter soli</name>
    <dbReference type="NCBI Taxonomy" id="390242"/>
    <lineage>
        <taxon>Bacteria</taxon>
        <taxon>Pseudomonadati</taxon>
        <taxon>Bacteroidota</taxon>
        <taxon>Sphingobacteriia</taxon>
        <taxon>Sphingobacteriales</taxon>
        <taxon>Sphingobacteriaceae</taxon>
        <taxon>Pedobacter</taxon>
    </lineage>
</organism>
<evidence type="ECO:0000256" key="3">
    <source>
        <dbReference type="ARBA" id="ARBA00023163"/>
    </source>
</evidence>
<dbReference type="InterPro" id="IPR009057">
    <property type="entry name" value="Homeodomain-like_sf"/>
</dbReference>
<feature type="domain" description="HTH araC/xylS-type" evidence="4">
    <location>
        <begin position="194"/>
        <end position="292"/>
    </location>
</feature>
<dbReference type="Gene3D" id="1.10.10.60">
    <property type="entry name" value="Homeodomain-like"/>
    <property type="match status" value="1"/>
</dbReference>
<dbReference type="STRING" id="390242.SAMN04488024_11480"/>
<evidence type="ECO:0000313" key="6">
    <source>
        <dbReference type="Proteomes" id="UP000199455"/>
    </source>
</evidence>
<dbReference type="InterPro" id="IPR018060">
    <property type="entry name" value="HTH_AraC"/>
</dbReference>
<dbReference type="Proteomes" id="UP000199455">
    <property type="component" value="Unassembled WGS sequence"/>
</dbReference>
<dbReference type="PANTHER" id="PTHR43280:SF32">
    <property type="entry name" value="TRANSCRIPTIONAL REGULATORY PROTEIN"/>
    <property type="match status" value="1"/>
</dbReference>